<comment type="caution">
    <text evidence="2">The sequence shown here is derived from an EMBL/GenBank/DDBJ whole genome shotgun (WGS) entry which is preliminary data.</text>
</comment>
<evidence type="ECO:0000313" key="3">
    <source>
        <dbReference type="Proteomes" id="UP000298390"/>
    </source>
</evidence>
<organism evidence="2 3">
    <name type="scientific">Rhodofomes roseus</name>
    <dbReference type="NCBI Taxonomy" id="34475"/>
    <lineage>
        <taxon>Eukaryota</taxon>
        <taxon>Fungi</taxon>
        <taxon>Dikarya</taxon>
        <taxon>Basidiomycota</taxon>
        <taxon>Agaricomycotina</taxon>
        <taxon>Agaricomycetes</taxon>
        <taxon>Polyporales</taxon>
        <taxon>Rhodofomes</taxon>
    </lineage>
</organism>
<dbReference type="AlphaFoldDB" id="A0A4Y9Y9Q8"/>
<feature type="region of interest" description="Disordered" evidence="1">
    <location>
        <begin position="141"/>
        <end position="173"/>
    </location>
</feature>
<dbReference type="EMBL" id="SEKV01000329">
    <property type="protein sequence ID" value="TFY58952.1"/>
    <property type="molecule type" value="Genomic_DNA"/>
</dbReference>
<protein>
    <submittedName>
        <fullName evidence="2">Uncharacterized protein</fullName>
    </submittedName>
</protein>
<reference evidence="2 3" key="1">
    <citation type="submission" date="2019-01" db="EMBL/GenBank/DDBJ databases">
        <title>Genome sequencing of the rare red list fungi Fomitopsis rosea.</title>
        <authorList>
            <person name="Buettner E."/>
            <person name="Kellner H."/>
        </authorList>
    </citation>
    <scope>NUCLEOTIDE SEQUENCE [LARGE SCALE GENOMIC DNA]</scope>
    <source>
        <strain evidence="2 3">DSM 105464</strain>
    </source>
</reference>
<gene>
    <name evidence="2" type="ORF">EVJ58_g6095</name>
</gene>
<sequence length="190" mass="20749">MDGIEQAQPEEENEDESIRVESPTPKHAGHQNNTDSLMLGTAADIFSPEHHQRKMILLEEALSRATGLLKEISIHAEYPASVTRDAHTIASRLTSWEKPQPEPAPSPTTPPPAPTDTTILESIAKAIDRLATRLDHIEAKETTTTATPDWTETDDSATIRTTATTRTNKTNRAKKTATITTANRPAVQAV</sequence>
<proteinExistence type="predicted"/>
<evidence type="ECO:0000313" key="2">
    <source>
        <dbReference type="EMBL" id="TFY58952.1"/>
    </source>
</evidence>
<feature type="region of interest" description="Disordered" evidence="1">
    <location>
        <begin position="89"/>
        <end position="116"/>
    </location>
</feature>
<feature type="compositionally biased region" description="Pro residues" evidence="1">
    <location>
        <begin position="101"/>
        <end position="114"/>
    </location>
</feature>
<feature type="non-terminal residue" evidence="2">
    <location>
        <position position="190"/>
    </location>
</feature>
<accession>A0A4Y9Y9Q8</accession>
<feature type="compositionally biased region" description="Low complexity" evidence="1">
    <location>
        <begin position="158"/>
        <end position="168"/>
    </location>
</feature>
<dbReference type="Proteomes" id="UP000298390">
    <property type="component" value="Unassembled WGS sequence"/>
</dbReference>
<name>A0A4Y9Y9Q8_9APHY</name>
<evidence type="ECO:0000256" key="1">
    <source>
        <dbReference type="SAM" id="MobiDB-lite"/>
    </source>
</evidence>
<feature type="region of interest" description="Disordered" evidence="1">
    <location>
        <begin position="1"/>
        <end position="36"/>
    </location>
</feature>